<feature type="transmembrane region" description="Helical" evidence="6">
    <location>
        <begin position="864"/>
        <end position="889"/>
    </location>
</feature>
<evidence type="ECO:0000256" key="6">
    <source>
        <dbReference type="SAM" id="Phobius"/>
    </source>
</evidence>
<keyword evidence="2" id="KW-1003">Cell membrane</keyword>
<feature type="transmembrane region" description="Helical" evidence="6">
    <location>
        <begin position="365"/>
        <end position="398"/>
    </location>
</feature>
<protein>
    <submittedName>
        <fullName evidence="8">Putative ABC transport system permease protein</fullName>
    </submittedName>
</protein>
<organism evidence="8 9">
    <name type="scientific">Rarobacter incanus</name>
    <dbReference type="NCBI Taxonomy" id="153494"/>
    <lineage>
        <taxon>Bacteria</taxon>
        <taxon>Bacillati</taxon>
        <taxon>Actinomycetota</taxon>
        <taxon>Actinomycetes</taxon>
        <taxon>Micrococcales</taxon>
        <taxon>Rarobacteraceae</taxon>
        <taxon>Rarobacter</taxon>
    </lineage>
</organism>
<feature type="transmembrane region" description="Helical" evidence="6">
    <location>
        <begin position="410"/>
        <end position="436"/>
    </location>
</feature>
<evidence type="ECO:0000256" key="2">
    <source>
        <dbReference type="ARBA" id="ARBA00022475"/>
    </source>
</evidence>
<evidence type="ECO:0000256" key="1">
    <source>
        <dbReference type="ARBA" id="ARBA00004651"/>
    </source>
</evidence>
<dbReference type="EMBL" id="VFNV01000001">
    <property type="protein sequence ID" value="TQK76474.1"/>
    <property type="molecule type" value="Genomic_DNA"/>
</dbReference>
<dbReference type="InterPro" id="IPR003838">
    <property type="entry name" value="ABC3_permease_C"/>
</dbReference>
<feature type="domain" description="ABC3 transporter permease C-terminal" evidence="7">
    <location>
        <begin position="324"/>
        <end position="437"/>
    </location>
</feature>
<dbReference type="PANTHER" id="PTHR30287">
    <property type="entry name" value="MEMBRANE COMPONENT OF PREDICTED ABC SUPERFAMILY METABOLITE UPTAKE TRANSPORTER"/>
    <property type="match status" value="1"/>
</dbReference>
<evidence type="ECO:0000313" key="9">
    <source>
        <dbReference type="Proteomes" id="UP000316181"/>
    </source>
</evidence>
<keyword evidence="3 6" id="KW-0812">Transmembrane</keyword>
<dbReference type="GO" id="GO:0005886">
    <property type="term" value="C:plasma membrane"/>
    <property type="evidence" value="ECO:0007669"/>
    <property type="project" value="UniProtKB-SubCell"/>
</dbReference>
<dbReference type="Pfam" id="PF02687">
    <property type="entry name" value="FtsX"/>
    <property type="match status" value="2"/>
</dbReference>
<dbReference type="InterPro" id="IPR038766">
    <property type="entry name" value="Membrane_comp_ABC_pdt"/>
</dbReference>
<sequence length="937" mass="95763">MANSRRGRWHVALRYGARQARRSRGRSALIVVMVILPVAVAAFAAVMISSQQVTWNTTLARDIGPEATARVHYVSGVAVRQSADAKYDYPAGTDTGQAQDDSSPVAVTADAVRALPAKISATLGSGADVTSIYRFPRRLTAGDASVDGELTATTWTTATRALYAVKQGELPSVPGQIALSGEIADRLGIVSGQTITAVASQTFGTSVNVPDATYTVTGILSPTAGTRSVYPADAVTLSADAAQAAQEIASALTTQGQLYQGSGQYGLDWLVAGAPVDWGSVRALNEVGATAVSRAVDPAATLPGEADTSWQDQQTHTEQLWVLLILAIGLAQAILMVGPAFAVGAQRAERDLLTMAVNGADRRTLTAVTLGGGVVLGAVASLIGVALGVAGVLIGWAFAPGFVTNLVIPSQLLVVIAIAGIVMAAAAAWIPAMTAARRMSVAPSERPLKTARSRPSVLSWLGIALAAAGAGATSVGAVMASRYLLIIGVAALEVGLIMMISLIITAIATVARRLPTALRYAARDAARHMARTVPAVAAIVAATASMTAVAIHQHSMARFEVVARPWALPAGTIAAFVDGTEPPLSDSNIATIADAVRGQFPDAGATHALGIAMLDDQWQLAGWATPLSYDDDTSYPLGYSFVTSRPAVDNYFGPIPTSIAVDDGSSFDALAGEGECPGAAAALRSGKAVVPVGTVSPNGTASFTWSANSRSGDLNAPSDFEAESDVPAVECDAMGRGSVSAVIPPAVAKSQGASVERRIVVVQTGAAAVTSSQVEAIARAARSPANAGDAVDITVTADPGPNASADDEAVKGTWIMLGIAAALVLASAWISTSLSISESRPDLATMAAVGASPRLRRRVAAGQAGFIAVTGSVLGSAGGIILGVALTLADRAQYGPLMTVVIPWWQLGLAAAVVLATVIVLAAALTRSRMEMVRRIE</sequence>
<dbReference type="PANTHER" id="PTHR30287:SF1">
    <property type="entry name" value="INNER MEMBRANE PROTEIN"/>
    <property type="match status" value="1"/>
</dbReference>
<feature type="transmembrane region" description="Helical" evidence="6">
    <location>
        <begin position="904"/>
        <end position="925"/>
    </location>
</feature>
<comment type="caution">
    <text evidence="8">The sequence shown here is derived from an EMBL/GenBank/DDBJ whole genome shotgun (WGS) entry which is preliminary data.</text>
</comment>
<dbReference type="AlphaFoldDB" id="A0A542SPC8"/>
<keyword evidence="5 6" id="KW-0472">Membrane</keyword>
<comment type="subcellular location">
    <subcellularLocation>
        <location evidence="1">Cell membrane</location>
        <topology evidence="1">Multi-pass membrane protein</topology>
    </subcellularLocation>
</comment>
<keyword evidence="4 6" id="KW-1133">Transmembrane helix</keyword>
<evidence type="ECO:0000256" key="4">
    <source>
        <dbReference type="ARBA" id="ARBA00022989"/>
    </source>
</evidence>
<feature type="transmembrane region" description="Helical" evidence="6">
    <location>
        <begin position="532"/>
        <end position="551"/>
    </location>
</feature>
<dbReference type="Proteomes" id="UP000316181">
    <property type="component" value="Unassembled WGS sequence"/>
</dbReference>
<name>A0A542SPC8_9MICO</name>
<keyword evidence="9" id="KW-1185">Reference proteome</keyword>
<evidence type="ECO:0000259" key="7">
    <source>
        <dbReference type="Pfam" id="PF02687"/>
    </source>
</evidence>
<feature type="transmembrane region" description="Helical" evidence="6">
    <location>
        <begin position="457"/>
        <end position="477"/>
    </location>
</feature>
<proteinExistence type="predicted"/>
<dbReference type="RefSeq" id="WP_170207889.1">
    <property type="nucleotide sequence ID" value="NZ_BAAATB010000002.1"/>
</dbReference>
<gene>
    <name evidence="8" type="ORF">FB389_1148</name>
</gene>
<evidence type="ECO:0000313" key="8">
    <source>
        <dbReference type="EMBL" id="TQK76474.1"/>
    </source>
</evidence>
<evidence type="ECO:0000256" key="3">
    <source>
        <dbReference type="ARBA" id="ARBA00022692"/>
    </source>
</evidence>
<accession>A0A542SPC8</accession>
<reference evidence="8 9" key="1">
    <citation type="submission" date="2019-06" db="EMBL/GenBank/DDBJ databases">
        <title>Sequencing the genomes of 1000 actinobacteria strains.</title>
        <authorList>
            <person name="Klenk H.-P."/>
        </authorList>
    </citation>
    <scope>NUCLEOTIDE SEQUENCE [LARGE SCALE GENOMIC DNA]</scope>
    <source>
        <strain evidence="8 9">DSM 10596</strain>
    </source>
</reference>
<evidence type="ECO:0000256" key="5">
    <source>
        <dbReference type="ARBA" id="ARBA00023136"/>
    </source>
</evidence>
<feature type="transmembrane region" description="Helical" evidence="6">
    <location>
        <begin position="320"/>
        <end position="344"/>
    </location>
</feature>
<feature type="transmembrane region" description="Helical" evidence="6">
    <location>
        <begin position="483"/>
        <end position="511"/>
    </location>
</feature>
<feature type="transmembrane region" description="Helical" evidence="6">
    <location>
        <begin position="814"/>
        <end position="836"/>
    </location>
</feature>
<feature type="domain" description="ABC3 transporter permease C-terminal" evidence="7">
    <location>
        <begin position="815"/>
        <end position="927"/>
    </location>
</feature>
<feature type="transmembrane region" description="Helical" evidence="6">
    <location>
        <begin position="28"/>
        <end position="48"/>
    </location>
</feature>